<feature type="transmembrane region" description="Helical" evidence="1">
    <location>
        <begin position="105"/>
        <end position="125"/>
    </location>
</feature>
<evidence type="ECO:0000313" key="2">
    <source>
        <dbReference type="Proteomes" id="UP000504634"/>
    </source>
</evidence>
<dbReference type="Pfam" id="PF15860">
    <property type="entry name" value="DUF4728"/>
    <property type="match status" value="1"/>
</dbReference>
<proteinExistence type="predicted"/>
<dbReference type="RefSeq" id="XP_030372241.1">
    <property type="nucleotide sequence ID" value="XM_030516381.1"/>
</dbReference>
<sequence>MWSFIAKMLKMLESKRGIIASGVISIAMVIIFLSLQRTVFYMYGGEIVFHISGIEIFASIVLIVGVLKDKHQFLLPWMIMTALFIYSLIYTAIESFYIEIYFQVIAWFLVLIFTSYLSCALYAVYNKFQEMRSATSPAISQSTAPPAYSPIDEKMIRV</sequence>
<keyword evidence="1" id="KW-0472">Membrane</keyword>
<dbReference type="OrthoDB" id="7811175at2759"/>
<organism evidence="2 3">
    <name type="scientific">Drosophila lebanonensis</name>
    <name type="common">Fruit fly</name>
    <name type="synonym">Scaptodrosophila lebanonensis</name>
    <dbReference type="NCBI Taxonomy" id="7225"/>
    <lineage>
        <taxon>Eukaryota</taxon>
        <taxon>Metazoa</taxon>
        <taxon>Ecdysozoa</taxon>
        <taxon>Arthropoda</taxon>
        <taxon>Hexapoda</taxon>
        <taxon>Insecta</taxon>
        <taxon>Pterygota</taxon>
        <taxon>Neoptera</taxon>
        <taxon>Endopterygota</taxon>
        <taxon>Diptera</taxon>
        <taxon>Brachycera</taxon>
        <taxon>Muscomorpha</taxon>
        <taxon>Ephydroidea</taxon>
        <taxon>Drosophilidae</taxon>
        <taxon>Scaptodrosophila</taxon>
    </lineage>
</organism>
<feature type="transmembrane region" description="Helical" evidence="1">
    <location>
        <begin position="17"/>
        <end position="35"/>
    </location>
</feature>
<evidence type="ECO:0000313" key="3">
    <source>
        <dbReference type="RefSeq" id="XP_030372241.1"/>
    </source>
</evidence>
<dbReference type="GeneID" id="115622439"/>
<keyword evidence="1" id="KW-0812">Transmembrane</keyword>
<feature type="transmembrane region" description="Helical" evidence="1">
    <location>
        <begin position="47"/>
        <end position="67"/>
    </location>
</feature>
<feature type="transmembrane region" description="Helical" evidence="1">
    <location>
        <begin position="74"/>
        <end position="93"/>
    </location>
</feature>
<protein>
    <submittedName>
        <fullName evidence="3">Uncharacterized protein LOC115622439</fullName>
    </submittedName>
</protein>
<evidence type="ECO:0000256" key="1">
    <source>
        <dbReference type="SAM" id="Phobius"/>
    </source>
</evidence>
<dbReference type="InterPro" id="IPR031720">
    <property type="entry name" value="DUF4728"/>
</dbReference>
<dbReference type="AlphaFoldDB" id="A0A6J2T5P2"/>
<reference evidence="3" key="1">
    <citation type="submission" date="2025-08" db="UniProtKB">
        <authorList>
            <consortium name="RefSeq"/>
        </authorList>
    </citation>
    <scope>IDENTIFICATION</scope>
    <source>
        <strain evidence="3">11010-0011.00</strain>
        <tissue evidence="3">Whole body</tissue>
    </source>
</reference>
<gene>
    <name evidence="3" type="primary">LOC115622439</name>
</gene>
<dbReference type="Proteomes" id="UP000504634">
    <property type="component" value="Unplaced"/>
</dbReference>
<name>A0A6J2T5P2_DROLE</name>
<keyword evidence="2" id="KW-1185">Reference proteome</keyword>
<accession>A0A6J2T5P2</accession>
<keyword evidence="1" id="KW-1133">Transmembrane helix</keyword>